<keyword evidence="4 5" id="KW-0472">Membrane</keyword>
<accession>A0A370NAH2</accession>
<feature type="transmembrane region" description="Helical" evidence="5">
    <location>
        <begin position="21"/>
        <end position="39"/>
    </location>
</feature>
<dbReference type="EMBL" id="QKWJ01000135">
    <property type="protein sequence ID" value="RDK02604.1"/>
    <property type="molecule type" value="Genomic_DNA"/>
</dbReference>
<comment type="caution">
    <text evidence="6">The sequence shown here is derived from an EMBL/GenBank/DDBJ whole genome shotgun (WGS) entry which is preliminary data.</text>
</comment>
<dbReference type="Pfam" id="PF03595">
    <property type="entry name" value="SLAC1"/>
    <property type="match status" value="1"/>
</dbReference>
<dbReference type="InterPro" id="IPR052951">
    <property type="entry name" value="Tellurite_res_ion_channel"/>
</dbReference>
<feature type="transmembrane region" description="Helical" evidence="5">
    <location>
        <begin position="267"/>
        <end position="286"/>
    </location>
</feature>
<evidence type="ECO:0000313" key="6">
    <source>
        <dbReference type="EMBL" id="RDK02604.1"/>
    </source>
</evidence>
<dbReference type="GO" id="GO:0046583">
    <property type="term" value="F:monoatomic cation efflux transmembrane transporter activity"/>
    <property type="evidence" value="ECO:0007669"/>
    <property type="project" value="TreeGrafter"/>
</dbReference>
<keyword evidence="7" id="KW-1185">Reference proteome</keyword>
<feature type="transmembrane region" description="Helical" evidence="5">
    <location>
        <begin position="94"/>
        <end position="113"/>
    </location>
</feature>
<feature type="transmembrane region" description="Helical" evidence="5">
    <location>
        <begin position="152"/>
        <end position="174"/>
    </location>
</feature>
<proteinExistence type="predicted"/>
<keyword evidence="3 5" id="KW-1133">Transmembrane helix</keyword>
<feature type="transmembrane region" description="Helical" evidence="5">
    <location>
        <begin position="211"/>
        <end position="232"/>
    </location>
</feature>
<dbReference type="PANTHER" id="PTHR37955">
    <property type="entry name" value="TELLURITE RESISTANCE PROTEIN TEHA"/>
    <property type="match status" value="1"/>
</dbReference>
<gene>
    <name evidence="6" type="ORF">DN412_40415</name>
</gene>
<feature type="transmembrane region" description="Helical" evidence="5">
    <location>
        <begin position="119"/>
        <end position="140"/>
    </location>
</feature>
<evidence type="ECO:0000256" key="3">
    <source>
        <dbReference type="ARBA" id="ARBA00022989"/>
    </source>
</evidence>
<dbReference type="Proteomes" id="UP000255165">
    <property type="component" value="Unassembled WGS sequence"/>
</dbReference>
<organism evidence="6 7">
    <name type="scientific">Cupriavidus lacunae</name>
    <dbReference type="NCBI Taxonomy" id="2666307"/>
    <lineage>
        <taxon>Bacteria</taxon>
        <taxon>Pseudomonadati</taxon>
        <taxon>Pseudomonadota</taxon>
        <taxon>Betaproteobacteria</taxon>
        <taxon>Burkholderiales</taxon>
        <taxon>Burkholderiaceae</taxon>
        <taxon>Cupriavidus</taxon>
    </lineage>
</organism>
<dbReference type="GO" id="GO:0005886">
    <property type="term" value="C:plasma membrane"/>
    <property type="evidence" value="ECO:0007669"/>
    <property type="project" value="TreeGrafter"/>
</dbReference>
<evidence type="ECO:0000256" key="1">
    <source>
        <dbReference type="ARBA" id="ARBA00004141"/>
    </source>
</evidence>
<comment type="subcellular location">
    <subcellularLocation>
        <location evidence="1">Membrane</location>
        <topology evidence="1">Multi-pass membrane protein</topology>
    </subcellularLocation>
</comment>
<feature type="transmembrane region" description="Helical" evidence="5">
    <location>
        <begin position="238"/>
        <end position="255"/>
    </location>
</feature>
<dbReference type="RefSeq" id="WP_115216652.1">
    <property type="nucleotide sequence ID" value="NZ_QKWJ01000135.1"/>
</dbReference>
<reference evidence="7" key="1">
    <citation type="submission" date="2018-06" db="EMBL/GenBank/DDBJ databases">
        <authorList>
            <person name="Feng T."/>
            <person name="Jeon C.O."/>
        </authorList>
    </citation>
    <scope>NUCLEOTIDE SEQUENCE [LARGE SCALE GENOMIC DNA]</scope>
    <source>
        <strain evidence="7">S23</strain>
    </source>
</reference>
<feature type="transmembrane region" description="Helical" evidence="5">
    <location>
        <begin position="292"/>
        <end position="315"/>
    </location>
</feature>
<evidence type="ECO:0000256" key="2">
    <source>
        <dbReference type="ARBA" id="ARBA00022692"/>
    </source>
</evidence>
<evidence type="ECO:0000313" key="7">
    <source>
        <dbReference type="Proteomes" id="UP000255165"/>
    </source>
</evidence>
<dbReference type="Gene3D" id="1.50.10.150">
    <property type="entry name" value="Voltage-dependent anion channel"/>
    <property type="match status" value="1"/>
</dbReference>
<sequence>MSTLSNTHPHALRRTASIRNMPVNLFASVMGIAGLSIAWRQASQEFGVSPLISEAAGVLAIIVFLVLSAGYLVKAIKHPDAVVGEFRHPVAGNFFGTITIAILLLSSVVAQLSQPLAEVIWIVGTIATIALCFTIASRLLQGKIDAAHAVPAWFIPGVATLDIAVSGGVMPMAWAHEINLFALAVGTMIALLFFTMIMSRMIHHEPLPAGMVPSLLILMAPFEVGFLAYTNFTQHVDTFSGLLFYFGLFIFLTLAPKVFRRGIPFASGWWAISFPMAALASAALKYSMFVQAWPVTVIAIILLAMLSIAIVVLFVRTLHILLNGKLLAG</sequence>
<feature type="transmembrane region" description="Helical" evidence="5">
    <location>
        <begin position="51"/>
        <end position="73"/>
    </location>
</feature>
<evidence type="ECO:0000256" key="5">
    <source>
        <dbReference type="SAM" id="Phobius"/>
    </source>
</evidence>
<dbReference type="PANTHER" id="PTHR37955:SF1">
    <property type="entry name" value="DEP DOMAIN-CONTAINING PROTEIN"/>
    <property type="match status" value="1"/>
</dbReference>
<dbReference type="AlphaFoldDB" id="A0A370NAH2"/>
<protein>
    <submittedName>
        <fullName evidence="6">C4-dicarboxylate ABC transporter</fullName>
    </submittedName>
</protein>
<dbReference type="InterPro" id="IPR038665">
    <property type="entry name" value="Voltage-dep_anion_channel_sf"/>
</dbReference>
<keyword evidence="2 5" id="KW-0812">Transmembrane</keyword>
<feature type="transmembrane region" description="Helical" evidence="5">
    <location>
        <begin position="180"/>
        <end position="199"/>
    </location>
</feature>
<dbReference type="InterPro" id="IPR004695">
    <property type="entry name" value="SLAC1/Mae1/Ssu1/TehA"/>
</dbReference>
<dbReference type="CDD" id="cd09323">
    <property type="entry name" value="TDT_SLAC1_like"/>
    <property type="match status" value="1"/>
</dbReference>
<name>A0A370NAH2_9BURK</name>
<evidence type="ECO:0000256" key="4">
    <source>
        <dbReference type="ARBA" id="ARBA00023136"/>
    </source>
</evidence>